<evidence type="ECO:0000256" key="9">
    <source>
        <dbReference type="RuleBase" id="RU003811"/>
    </source>
</evidence>
<evidence type="ECO:0000259" key="10">
    <source>
        <dbReference type="PROSITE" id="PS50263"/>
    </source>
</evidence>
<feature type="active site" description="Nucleophile; for glutaminase activity" evidence="7">
    <location>
        <position position="203"/>
    </location>
</feature>
<feature type="binding site" evidence="7">
    <location>
        <begin position="532"/>
        <end position="535"/>
    </location>
    <ligand>
        <name>deamido-NAD(+)</name>
        <dbReference type="ChEBI" id="CHEBI:58437"/>
        <note>ligand shared between two neighboring subunits</note>
    </ligand>
</feature>
<comment type="function">
    <text evidence="7">Catalyzes the ATP-dependent amidation of deamido-NAD to form NAD. Uses L-glutamine as a nitrogen source.</text>
</comment>
<dbReference type="InterPro" id="IPR003010">
    <property type="entry name" value="C-N_Hydrolase"/>
</dbReference>
<evidence type="ECO:0000313" key="11">
    <source>
        <dbReference type="EMBL" id="MYC94649.1"/>
    </source>
</evidence>
<organism evidence="11">
    <name type="scientific">Caldilineaceae bacterium SB0661_bin_32</name>
    <dbReference type="NCBI Taxonomy" id="2605255"/>
    <lineage>
        <taxon>Bacteria</taxon>
        <taxon>Bacillati</taxon>
        <taxon>Chloroflexota</taxon>
        <taxon>Caldilineae</taxon>
        <taxon>Caldilineales</taxon>
        <taxon>Caldilineaceae</taxon>
    </lineage>
</organism>
<dbReference type="InterPro" id="IPR014729">
    <property type="entry name" value="Rossmann-like_a/b/a_fold"/>
</dbReference>
<feature type="binding site" evidence="7">
    <location>
        <position position="680"/>
    </location>
    <ligand>
        <name>deamido-NAD(+)</name>
        <dbReference type="ChEBI" id="CHEBI:58437"/>
        <note>ligand shared between two neighboring subunits</note>
    </ligand>
</feature>
<dbReference type="CDD" id="cd00553">
    <property type="entry name" value="NAD_synthase"/>
    <property type="match status" value="1"/>
</dbReference>
<dbReference type="InterPro" id="IPR014445">
    <property type="entry name" value="Gln-dep_NAD_synthase"/>
</dbReference>
<dbReference type="PROSITE" id="PS50263">
    <property type="entry name" value="CN_HYDROLASE"/>
    <property type="match status" value="1"/>
</dbReference>
<dbReference type="GO" id="GO:0004359">
    <property type="term" value="F:glutaminase activity"/>
    <property type="evidence" value="ECO:0007669"/>
    <property type="project" value="InterPro"/>
</dbReference>
<dbReference type="InterPro" id="IPR022310">
    <property type="entry name" value="NAD/GMP_synthase"/>
</dbReference>
<gene>
    <name evidence="7" type="primary">nadE</name>
    <name evidence="11" type="ORF">F4X14_06735</name>
</gene>
<feature type="active site" description="Proton acceptor; for glutaminase activity" evidence="7">
    <location>
        <position position="54"/>
    </location>
</feature>
<feature type="binding site" evidence="7">
    <location>
        <position position="522"/>
    </location>
    <ligand>
        <name>ATP</name>
        <dbReference type="ChEBI" id="CHEBI:30616"/>
    </ligand>
</feature>
<dbReference type="EMBL" id="VXMH01000030">
    <property type="protein sequence ID" value="MYC94649.1"/>
    <property type="molecule type" value="Genomic_DNA"/>
</dbReference>
<dbReference type="Pfam" id="PF00795">
    <property type="entry name" value="CN_hydrolase"/>
    <property type="match status" value="1"/>
</dbReference>
<feature type="binding site" evidence="7">
    <location>
        <position position="129"/>
    </location>
    <ligand>
        <name>L-glutamine</name>
        <dbReference type="ChEBI" id="CHEBI:58359"/>
    </ligand>
</feature>
<sequence length="723" mass="79472">MAGNFNSFYSHGFVRVAVCVPNVRVADPEFNTEHTSGLAARASDAGAAVALFPELGISSYAIDDLLQQEALLEGVQAGIGRIVEESRQLTPALLVGAPLRFENRLFNCAVVIYRGQVLGIVPKTYLPSYREFYETRQFSAARHAVGREVQFLGKTVPFGNDLLFRAVSSAVEDATEDQDGRPQSVQEPAGSADGRFVLHVEICEDVWTPIPPSSYAALAGATILANLSASNITIGKSLYRKELCASQSGKCIAAYLYSAAGPGESTTDLAWDGHALIYEDGELLAESERFADGEQIIIADIDTERLAQSRMRQTSFNDAAALHRPQLEAARTVSFDFQTPCLVTDAAGRDSNACSRRLDRLQRKIERFPFVPSDAVRRDEQAYEAYNIQVHGLMQRLRATGIEKVVVGISGGLDSTQALIVAARTMDRLKLPRANVLAYTMPGFATSSNTRTNAHRLMDAFGVSGHELDIRPSAMQMFRDIGHPFAEEDPDYDITFENVQAGERTSHLFRLANYNDALVLGTGDLSELALGWATYGVGDQMSHYNVNASVPKTLIQHLIRWVIATSQFDDAASTVLQSVLDTEISPELVPGDGSAGGPSQSTEAKIGPYELQDFFLYYISRYGFRPSKVAFLALQAWGDRRQGMWPEFLPDHKRNQYDLPEIRKWLELFLFRFFQISQFKRTAVPNGPKVGSGGSLSPRGDWRAPSDASAAAWLAELRQSVPD</sequence>
<evidence type="ECO:0000256" key="6">
    <source>
        <dbReference type="ARBA" id="ARBA00023027"/>
    </source>
</evidence>
<feature type="binding site" evidence="7">
    <location>
        <position position="230"/>
    </location>
    <ligand>
        <name>L-glutamine</name>
        <dbReference type="ChEBI" id="CHEBI:58359"/>
    </ligand>
</feature>
<dbReference type="InterPro" id="IPR036526">
    <property type="entry name" value="C-N_Hydrolase_sf"/>
</dbReference>
<dbReference type="FunFam" id="3.40.50.620:FF:000155">
    <property type="entry name" value="Glutamine-dependent NAD(+) synthetase"/>
    <property type="match status" value="1"/>
</dbReference>
<reference evidence="11" key="1">
    <citation type="submission" date="2019-09" db="EMBL/GenBank/DDBJ databases">
        <title>Characterisation of the sponge microbiome using genome-centric metagenomics.</title>
        <authorList>
            <person name="Engelberts J.P."/>
            <person name="Robbins S.J."/>
            <person name="De Goeij J.M."/>
            <person name="Aranda M."/>
            <person name="Bell S.C."/>
            <person name="Webster N.S."/>
        </authorList>
    </citation>
    <scope>NUCLEOTIDE SEQUENCE</scope>
    <source>
        <strain evidence="11">SB0661_bin_32</strain>
    </source>
</reference>
<dbReference type="EC" id="6.3.5.1" evidence="7 8"/>
<feature type="active site" description="For glutaminase activity" evidence="7">
    <location>
        <position position="123"/>
    </location>
</feature>
<dbReference type="PANTHER" id="PTHR23090:SF9">
    <property type="entry name" value="GLUTAMINE-DEPENDENT NAD(+) SYNTHETASE"/>
    <property type="match status" value="1"/>
</dbReference>
<dbReference type="SUPFAM" id="SSF56317">
    <property type="entry name" value="Carbon-nitrogen hydrolase"/>
    <property type="match status" value="1"/>
</dbReference>
<dbReference type="FunFam" id="1.10.10.1140:FF:000001">
    <property type="entry name" value="Glutamine-dependent NAD(+) synthetase"/>
    <property type="match status" value="1"/>
</dbReference>
<dbReference type="HAMAP" id="MF_02090">
    <property type="entry name" value="NadE_glutamine_dep"/>
    <property type="match status" value="1"/>
</dbReference>
<dbReference type="Gene3D" id="3.40.50.620">
    <property type="entry name" value="HUPs"/>
    <property type="match status" value="1"/>
</dbReference>
<dbReference type="Gene3D" id="1.10.10.1140">
    <property type="entry name" value="Glutamine-dependent NAD+ synthetase, C-terminal domain"/>
    <property type="match status" value="1"/>
</dbReference>
<dbReference type="InterPro" id="IPR041856">
    <property type="entry name" value="NAD+_synth_C"/>
</dbReference>
<evidence type="ECO:0000256" key="5">
    <source>
        <dbReference type="ARBA" id="ARBA00022840"/>
    </source>
</evidence>
<dbReference type="CDD" id="cd07570">
    <property type="entry name" value="GAT_Gln-NAD-synth"/>
    <property type="match status" value="1"/>
</dbReference>
<dbReference type="Gene3D" id="3.60.110.10">
    <property type="entry name" value="Carbon-nitrogen hydrolase"/>
    <property type="match status" value="1"/>
</dbReference>
<dbReference type="Pfam" id="PF02540">
    <property type="entry name" value="NAD_synthase"/>
    <property type="match status" value="1"/>
</dbReference>
<comment type="catalytic activity">
    <reaction evidence="7 8">
        <text>deamido-NAD(+) + L-glutamine + ATP + H2O = L-glutamate + AMP + diphosphate + NAD(+) + H(+)</text>
        <dbReference type="Rhea" id="RHEA:24384"/>
        <dbReference type="ChEBI" id="CHEBI:15377"/>
        <dbReference type="ChEBI" id="CHEBI:15378"/>
        <dbReference type="ChEBI" id="CHEBI:29985"/>
        <dbReference type="ChEBI" id="CHEBI:30616"/>
        <dbReference type="ChEBI" id="CHEBI:33019"/>
        <dbReference type="ChEBI" id="CHEBI:57540"/>
        <dbReference type="ChEBI" id="CHEBI:58359"/>
        <dbReference type="ChEBI" id="CHEBI:58437"/>
        <dbReference type="ChEBI" id="CHEBI:456215"/>
        <dbReference type="EC" id="6.3.5.1"/>
    </reaction>
</comment>
<feature type="binding site" evidence="7">
    <location>
        <position position="236"/>
    </location>
    <ligand>
        <name>L-glutamine</name>
        <dbReference type="ChEBI" id="CHEBI:58359"/>
    </ligand>
</feature>
<feature type="domain" description="CN hydrolase" evidence="10">
    <location>
        <begin position="14"/>
        <end position="303"/>
    </location>
</feature>
<dbReference type="SUPFAM" id="SSF52402">
    <property type="entry name" value="Adenine nucleotide alpha hydrolases-like"/>
    <property type="match status" value="1"/>
</dbReference>
<evidence type="ECO:0000256" key="1">
    <source>
        <dbReference type="ARBA" id="ARBA00005188"/>
    </source>
</evidence>
<dbReference type="GO" id="GO:0005524">
    <property type="term" value="F:ATP binding"/>
    <property type="evidence" value="ECO:0007669"/>
    <property type="project" value="UniProtKB-UniRule"/>
</dbReference>
<keyword evidence="6 7" id="KW-0520">NAD</keyword>
<dbReference type="GO" id="GO:0003952">
    <property type="term" value="F:NAD+ synthase (glutamine-hydrolyzing) activity"/>
    <property type="evidence" value="ECO:0007669"/>
    <property type="project" value="UniProtKB-UniRule"/>
</dbReference>
<feature type="binding site" evidence="7">
    <location>
        <position position="498"/>
    </location>
    <ligand>
        <name>deamido-NAD(+)</name>
        <dbReference type="ChEBI" id="CHEBI:58437"/>
        <note>ligand shared between two neighboring subunits</note>
    </ligand>
</feature>
<protein>
    <recommendedName>
        <fullName evidence="7 8">Glutamine-dependent NAD(+) synthetase</fullName>
        <ecNumber evidence="7 8">6.3.5.1</ecNumber>
    </recommendedName>
    <alternativeName>
        <fullName evidence="7 8">NAD(+) synthase [glutamine-hydrolyzing]</fullName>
    </alternativeName>
</protein>
<dbReference type="InterPro" id="IPR003694">
    <property type="entry name" value="NAD_synthase"/>
</dbReference>
<evidence type="ECO:0000256" key="8">
    <source>
        <dbReference type="PIRNR" id="PIRNR006630"/>
    </source>
</evidence>
<name>A0A6B1D556_9CHLR</name>
<feature type="binding site" evidence="7">
    <location>
        <position position="527"/>
    </location>
    <ligand>
        <name>deamido-NAD(+)</name>
        <dbReference type="ChEBI" id="CHEBI:58437"/>
        <note>ligand shared between two neighboring subunits</note>
    </ligand>
</feature>
<keyword evidence="3 7" id="KW-0436">Ligase</keyword>
<keyword evidence="4 7" id="KW-0547">Nucleotide-binding</keyword>
<evidence type="ECO:0000256" key="3">
    <source>
        <dbReference type="ARBA" id="ARBA00022598"/>
    </source>
</evidence>
<accession>A0A6B1D556</accession>
<keyword evidence="5 7" id="KW-0067">ATP-binding</keyword>
<evidence type="ECO:0000256" key="7">
    <source>
        <dbReference type="HAMAP-Rule" id="MF_02090"/>
    </source>
</evidence>
<dbReference type="GO" id="GO:0008795">
    <property type="term" value="F:NAD+ synthase activity"/>
    <property type="evidence" value="ECO:0007669"/>
    <property type="project" value="UniProtKB-UniRule"/>
</dbReference>
<proteinExistence type="inferred from homology"/>
<dbReference type="PANTHER" id="PTHR23090">
    <property type="entry name" value="NH 3 /GLUTAMINE-DEPENDENT NAD + SYNTHETASE"/>
    <property type="match status" value="1"/>
</dbReference>
<dbReference type="GO" id="GO:0009435">
    <property type="term" value="P:NAD+ biosynthetic process"/>
    <property type="evidence" value="ECO:0007669"/>
    <property type="project" value="UniProtKB-UniRule"/>
</dbReference>
<dbReference type="NCBIfam" id="NF002730">
    <property type="entry name" value="PRK02628.1"/>
    <property type="match status" value="1"/>
</dbReference>
<dbReference type="NCBIfam" id="TIGR00552">
    <property type="entry name" value="nadE"/>
    <property type="match status" value="1"/>
</dbReference>
<comment type="pathway">
    <text evidence="1 7 8">Cofactor biosynthesis; NAD(+) biosynthesis; NAD(+) from deamido-NAD(+) (L-Gln route): step 1/1.</text>
</comment>
<comment type="caution">
    <text evidence="11">The sequence shown here is derived from an EMBL/GenBank/DDBJ whole genome shotgun (WGS) entry which is preliminary data.</text>
</comment>
<dbReference type="AlphaFoldDB" id="A0A6B1D556"/>
<comment type="similarity">
    <text evidence="9">Belongs to the NAD synthetase family.</text>
</comment>
<evidence type="ECO:0000256" key="4">
    <source>
        <dbReference type="ARBA" id="ARBA00022741"/>
    </source>
</evidence>
<dbReference type="UniPathway" id="UPA00253">
    <property type="reaction ID" value="UER00334"/>
</dbReference>
<evidence type="ECO:0000256" key="2">
    <source>
        <dbReference type="ARBA" id="ARBA00007145"/>
    </source>
</evidence>
<feature type="binding site" evidence="7">
    <location>
        <begin position="408"/>
        <end position="415"/>
    </location>
    <ligand>
        <name>ATP</name>
        <dbReference type="ChEBI" id="CHEBI:30616"/>
    </ligand>
</feature>
<dbReference type="PIRSF" id="PIRSF006630">
    <property type="entry name" value="NADS_GAT"/>
    <property type="match status" value="1"/>
</dbReference>
<comment type="similarity">
    <text evidence="2 7 8">In the C-terminal section; belongs to the NAD synthetase family.</text>
</comment>
<dbReference type="GO" id="GO:0005737">
    <property type="term" value="C:cytoplasm"/>
    <property type="evidence" value="ECO:0007669"/>
    <property type="project" value="InterPro"/>
</dbReference>